<name>A0AAV5RNM1_STABA</name>
<comment type="caution">
    <text evidence="2">The sequence shown here is derived from an EMBL/GenBank/DDBJ whole genome shotgun (WGS) entry which is preliminary data.</text>
</comment>
<reference evidence="2 3" key="1">
    <citation type="journal article" date="2023" name="Elife">
        <title>Identification of key yeast species and microbe-microbe interactions impacting larval growth of Drosophila in the wild.</title>
        <authorList>
            <person name="Mure A."/>
            <person name="Sugiura Y."/>
            <person name="Maeda R."/>
            <person name="Honda K."/>
            <person name="Sakurai N."/>
            <person name="Takahashi Y."/>
            <person name="Watada M."/>
            <person name="Katoh T."/>
            <person name="Gotoh A."/>
            <person name="Gotoh Y."/>
            <person name="Taniguchi I."/>
            <person name="Nakamura K."/>
            <person name="Hayashi T."/>
            <person name="Katayama T."/>
            <person name="Uemura T."/>
            <person name="Hattori Y."/>
        </authorList>
    </citation>
    <scope>NUCLEOTIDE SEQUENCE [LARGE SCALE GENOMIC DNA]</scope>
    <source>
        <strain evidence="2 3">SB-73</strain>
    </source>
</reference>
<sequence length="345" mass="36340">MITPISLVLYTLVYGNSLASAAVANSSQIAFDAIQHLNYDRYVVEDLNTLLSQAIDTTHLTSGLVSSYVADIDAQLGQSLQQIQTDAGAINATTGSPKLSELLTPYFSVVTEGAKTLLSSIDKVSVESSLSTSLLTSYQRLVDFSSHNGVDTRALSDIIGQLNQKLKEASAKIGSGSKRTTSGSLDGVNGAVNNFKTTMTALMNEINNDPGHSGADTLVAILTGLDAQTDNLAATVLNTLNPVTFGLSGDLGDFLLGPIVQGLTNGAEVMIGNLLGGAVDLWTAPAAKLFEGVLTKNIDLAKKVNVKTTSVEALEDVQKQWTSLYSVVKFQAFNASVPIRNTTSY</sequence>
<accession>A0AAV5RNM1</accession>
<organism evidence="2 3">
    <name type="scientific">Starmerella bacillaris</name>
    <name type="common">Yeast</name>
    <name type="synonym">Candida zemplinina</name>
    <dbReference type="NCBI Taxonomy" id="1247836"/>
    <lineage>
        <taxon>Eukaryota</taxon>
        <taxon>Fungi</taxon>
        <taxon>Dikarya</taxon>
        <taxon>Ascomycota</taxon>
        <taxon>Saccharomycotina</taxon>
        <taxon>Dipodascomycetes</taxon>
        <taxon>Dipodascales</taxon>
        <taxon>Trichomonascaceae</taxon>
        <taxon>Starmerella</taxon>
    </lineage>
</organism>
<proteinExistence type="predicted"/>
<evidence type="ECO:0000313" key="3">
    <source>
        <dbReference type="Proteomes" id="UP001362899"/>
    </source>
</evidence>
<keyword evidence="1" id="KW-0732">Signal</keyword>
<keyword evidence="3" id="KW-1185">Reference proteome</keyword>
<dbReference type="AlphaFoldDB" id="A0AAV5RNM1"/>
<gene>
    <name evidence="2" type="ORF">DASB73_033110</name>
</gene>
<feature type="chain" id="PRO_5043775340" evidence="1">
    <location>
        <begin position="22"/>
        <end position="345"/>
    </location>
</feature>
<evidence type="ECO:0000256" key="1">
    <source>
        <dbReference type="SAM" id="SignalP"/>
    </source>
</evidence>
<dbReference type="Proteomes" id="UP001362899">
    <property type="component" value="Unassembled WGS sequence"/>
</dbReference>
<protein>
    <submittedName>
        <fullName evidence="2">Uncharacterized protein</fullName>
    </submittedName>
</protein>
<feature type="signal peptide" evidence="1">
    <location>
        <begin position="1"/>
        <end position="21"/>
    </location>
</feature>
<evidence type="ECO:0000313" key="2">
    <source>
        <dbReference type="EMBL" id="GMM52348.1"/>
    </source>
</evidence>
<dbReference type="EMBL" id="BTGC01000008">
    <property type="protein sequence ID" value="GMM52348.1"/>
    <property type="molecule type" value="Genomic_DNA"/>
</dbReference>